<dbReference type="PANTHER" id="PTHR21494:SF0">
    <property type="entry name" value="ACTIVATING SIGNAL COINTEGRATOR 1 COMPLEX SUBUNIT 2"/>
    <property type="match status" value="1"/>
</dbReference>
<dbReference type="GO" id="GO:0043130">
    <property type="term" value="F:ubiquitin binding"/>
    <property type="evidence" value="ECO:0007669"/>
    <property type="project" value="TreeGrafter"/>
</dbReference>
<dbReference type="SUPFAM" id="SSF46934">
    <property type="entry name" value="UBA-like"/>
    <property type="match status" value="1"/>
</dbReference>
<dbReference type="GO" id="GO:0006355">
    <property type="term" value="P:regulation of DNA-templated transcription"/>
    <property type="evidence" value="ECO:0007669"/>
    <property type="project" value="TreeGrafter"/>
</dbReference>
<dbReference type="EMBL" id="OC323925">
    <property type="protein sequence ID" value="CAD7413700.1"/>
    <property type="molecule type" value="Genomic_DNA"/>
</dbReference>
<feature type="region of interest" description="Disordered" evidence="1">
    <location>
        <begin position="174"/>
        <end position="208"/>
    </location>
</feature>
<evidence type="ECO:0000313" key="2">
    <source>
        <dbReference type="EMBL" id="CAD7413700.1"/>
    </source>
</evidence>
<dbReference type="PANTHER" id="PTHR21494">
    <property type="entry name" value="ACTIVATING SIGNAL COINTEGRATOR 1 COMPLEX SUBUNIT 2 ASC-1 COMPLEX SUBUNIT P100"/>
    <property type="match status" value="1"/>
</dbReference>
<dbReference type="Gene3D" id="1.10.8.10">
    <property type="entry name" value="DNA helicase RuvA subunit, C-terminal domain"/>
    <property type="match status" value="1"/>
</dbReference>
<accession>A0A7R9H9F7</accession>
<reference evidence="2" key="1">
    <citation type="submission" date="2020-11" db="EMBL/GenBank/DDBJ databases">
        <authorList>
            <person name="Tran Van P."/>
        </authorList>
    </citation>
    <scope>NUCLEOTIDE SEQUENCE</scope>
</reference>
<dbReference type="InterPro" id="IPR009060">
    <property type="entry name" value="UBA-like_sf"/>
</dbReference>
<name>A0A7R9H9F7_TIMCR</name>
<organism evidence="2">
    <name type="scientific">Timema cristinae</name>
    <name type="common">Walking stick</name>
    <dbReference type="NCBI Taxonomy" id="61476"/>
    <lineage>
        <taxon>Eukaryota</taxon>
        <taxon>Metazoa</taxon>
        <taxon>Ecdysozoa</taxon>
        <taxon>Arthropoda</taxon>
        <taxon>Hexapoda</taxon>
        <taxon>Insecta</taxon>
        <taxon>Pterygota</taxon>
        <taxon>Neoptera</taxon>
        <taxon>Polyneoptera</taxon>
        <taxon>Phasmatodea</taxon>
        <taxon>Timematodea</taxon>
        <taxon>Timematoidea</taxon>
        <taxon>Timematidae</taxon>
        <taxon>Timema</taxon>
    </lineage>
</organism>
<dbReference type="AlphaFoldDB" id="A0A7R9H9F7"/>
<evidence type="ECO:0000256" key="1">
    <source>
        <dbReference type="SAM" id="MobiDB-lite"/>
    </source>
</evidence>
<protein>
    <submittedName>
        <fullName evidence="2">Uncharacterized protein</fullName>
    </submittedName>
</protein>
<gene>
    <name evidence="2" type="ORF">TCEB3V08_LOCUS11851</name>
</gene>
<dbReference type="InterPro" id="IPR052586">
    <property type="entry name" value="ASCC2"/>
</dbReference>
<sequence>MESYRIGQDHSSFDVEKEFMYGGNLCQHFRETHIANKCLEYYNYSSESVIHALLESSLASSLAELDQSLPRIPLEAESKLDLLNSGERSNVFDNDEFDIMTRDYVDTTRIHKGKRVGKHKDLASMLNDKTHVTELGEKFKQLGLVDVYEDEYDDTYDHVDISVDEAWEPERIDPLKDTVHHRPRGLVDGPGTQLDDSPPAASIVDECH</sequence>
<proteinExistence type="predicted"/>